<evidence type="ECO:0000259" key="4">
    <source>
        <dbReference type="PROSITE" id="PS50009"/>
    </source>
</evidence>
<reference evidence="5" key="1">
    <citation type="journal article" date="2009" name="Science">
        <title>Genome sequence, comparative analysis, and population genetics of the domestic horse.</title>
        <authorList>
            <consortium name="Broad Institute Genome Sequencing Platform"/>
            <consortium name="Broad Institute Whole Genome Assembly Team"/>
            <person name="Wade C.M."/>
            <person name="Giulotto E."/>
            <person name="Sigurdsson S."/>
            <person name="Zoli M."/>
            <person name="Gnerre S."/>
            <person name="Imsland F."/>
            <person name="Lear T.L."/>
            <person name="Adelson D.L."/>
            <person name="Bailey E."/>
            <person name="Bellone R.R."/>
            <person name="Bloecker H."/>
            <person name="Distl O."/>
            <person name="Edgar R.C."/>
            <person name="Garber M."/>
            <person name="Leeb T."/>
            <person name="Mauceli E."/>
            <person name="MacLeod J.N."/>
            <person name="Penedo M.C.T."/>
            <person name="Raison J.M."/>
            <person name="Sharpe T."/>
            <person name="Vogel J."/>
            <person name="Andersson L."/>
            <person name="Antczak D.F."/>
            <person name="Biagi T."/>
            <person name="Binns M.M."/>
            <person name="Chowdhary B.P."/>
            <person name="Coleman S.J."/>
            <person name="Della Valle G."/>
            <person name="Fryc S."/>
            <person name="Guerin G."/>
            <person name="Hasegawa T."/>
            <person name="Hill E.W."/>
            <person name="Jurka J."/>
            <person name="Kiialainen A."/>
            <person name="Lindgren G."/>
            <person name="Liu J."/>
            <person name="Magnani E."/>
            <person name="Mickelson J.R."/>
            <person name="Murray J."/>
            <person name="Nergadze S.G."/>
            <person name="Onofrio R."/>
            <person name="Pedroni S."/>
            <person name="Piras M.F."/>
            <person name="Raudsepp T."/>
            <person name="Rocchi M."/>
            <person name="Roeed K.H."/>
            <person name="Ryder O.A."/>
            <person name="Searle S."/>
            <person name="Skow L."/>
            <person name="Swinburne J.E."/>
            <person name="Syvaenen A.C."/>
            <person name="Tozaki T."/>
            <person name="Valberg S.J."/>
            <person name="Vaudin M."/>
            <person name="White J.R."/>
            <person name="Zody M.C."/>
            <person name="Lander E.S."/>
            <person name="Lindblad-Toh K."/>
        </authorList>
    </citation>
    <scope>NUCLEOTIDE SEQUENCE [LARGE SCALE GENOMIC DNA]</scope>
    <source>
        <strain evidence="5">Thoroughbred</strain>
    </source>
</reference>
<reference evidence="5" key="3">
    <citation type="submission" date="2025-09" db="UniProtKB">
        <authorList>
            <consortium name="Ensembl"/>
        </authorList>
    </citation>
    <scope>IDENTIFICATION</scope>
    <source>
        <strain evidence="5">Thoroughbred</strain>
    </source>
</reference>
<dbReference type="InterPro" id="IPR023578">
    <property type="entry name" value="Ras_GEF_dom_sf"/>
</dbReference>
<evidence type="ECO:0000256" key="2">
    <source>
        <dbReference type="PROSITE-ProRule" id="PRU00168"/>
    </source>
</evidence>
<dbReference type="Pfam" id="PF00617">
    <property type="entry name" value="RasGEF"/>
    <property type="match status" value="1"/>
</dbReference>
<dbReference type="GO" id="GO:0005085">
    <property type="term" value="F:guanyl-nucleotide exchange factor activity"/>
    <property type="evidence" value="ECO:0000318"/>
    <property type="project" value="GO_Central"/>
</dbReference>
<dbReference type="PANTHER" id="PTHR23113:SF35">
    <property type="entry name" value="RAL GUANINE NUCLEOTIDE DISSOCIATION STIMULATOR"/>
    <property type="match status" value="1"/>
</dbReference>
<evidence type="ECO:0000256" key="3">
    <source>
        <dbReference type="SAM" id="MobiDB-lite"/>
    </source>
</evidence>
<feature type="region of interest" description="Disordered" evidence="3">
    <location>
        <begin position="58"/>
        <end position="100"/>
    </location>
</feature>
<sequence length="408" mass="45042">MEDRQTKPMVVAASGERAAERGVGPGGDENGWKMPLEMGRCEPCSGAWGKQDWAASQWDFSSPPLLGPRSSCAGRPQRTQTKPRDSQKLQATSSGAVQEGGAPPLPGFCVVPAAQWSKEYLAPTVRATINQFLHVSGCVITTCLGDLSMTAQDRARVVELWIQVTKECRVLGNYASLRAIVSALQSPSISRLQKTWGRVARKSSRKLKRFIKDQWVSRRQLVKEATSMLTSLETGPTGAQKGLIPFLGTFLNYLLLLDTNMEDYLEGNEINFEKRSEEFKVTEQIFLLQEAVHLYHIEAEERFGAWFEAMEPLSEDESYSLSCHLEPPQERAGKMRRFFLPKKNRASLSSGLGECPDRQGLKPGAPESFGLSTGLGRWTAGTGIPAPLLTRPVRDNSLDLCGTQLPLL</sequence>
<reference evidence="5" key="2">
    <citation type="submission" date="2025-08" db="UniProtKB">
        <authorList>
            <consortium name="Ensembl"/>
        </authorList>
    </citation>
    <scope>IDENTIFICATION</scope>
    <source>
        <strain evidence="5">Thoroughbred</strain>
    </source>
</reference>
<keyword evidence="6" id="KW-1185">Reference proteome</keyword>
<evidence type="ECO:0000313" key="6">
    <source>
        <dbReference type="Proteomes" id="UP000002281"/>
    </source>
</evidence>
<dbReference type="AlphaFoldDB" id="A0A9L0T7Y5"/>
<evidence type="ECO:0000313" key="5">
    <source>
        <dbReference type="Ensembl" id="ENSECAP00000082394.1"/>
    </source>
</evidence>
<dbReference type="InterPro" id="IPR001895">
    <property type="entry name" value="RASGEF_cat_dom"/>
</dbReference>
<protein>
    <recommendedName>
        <fullName evidence="4">Ras-GEF domain-containing protein</fullName>
    </recommendedName>
</protein>
<dbReference type="SMART" id="SM00147">
    <property type="entry name" value="RasGEF"/>
    <property type="match status" value="1"/>
</dbReference>
<dbReference type="GO" id="GO:0005886">
    <property type="term" value="C:plasma membrane"/>
    <property type="evidence" value="ECO:0000318"/>
    <property type="project" value="GO_Central"/>
</dbReference>
<dbReference type="SUPFAM" id="SSF48366">
    <property type="entry name" value="Ras GEF"/>
    <property type="match status" value="1"/>
</dbReference>
<dbReference type="PROSITE" id="PS50009">
    <property type="entry name" value="RASGEF_CAT"/>
    <property type="match status" value="1"/>
</dbReference>
<name>A0A9L0T7Y5_HORSE</name>
<accession>A0A9L0T7Y5</accession>
<dbReference type="Gene3D" id="1.10.840.10">
    <property type="entry name" value="Ras guanine-nucleotide exchange factors catalytic domain"/>
    <property type="match status" value="1"/>
</dbReference>
<dbReference type="Ensembl" id="ENSECAT00000105977.1">
    <property type="protein sequence ID" value="ENSECAP00000082394.1"/>
    <property type="gene ID" value="ENSECAG00000050184.1"/>
</dbReference>
<dbReference type="GO" id="GO:0007265">
    <property type="term" value="P:Ras protein signal transduction"/>
    <property type="evidence" value="ECO:0000318"/>
    <property type="project" value="GO_Central"/>
</dbReference>
<gene>
    <name evidence="5" type="primary">LOC138922407</name>
</gene>
<dbReference type="GeneTree" id="ENSGT00940000153181"/>
<organism evidence="5 6">
    <name type="scientific">Equus caballus</name>
    <name type="common">Horse</name>
    <dbReference type="NCBI Taxonomy" id="9796"/>
    <lineage>
        <taxon>Eukaryota</taxon>
        <taxon>Metazoa</taxon>
        <taxon>Chordata</taxon>
        <taxon>Craniata</taxon>
        <taxon>Vertebrata</taxon>
        <taxon>Euteleostomi</taxon>
        <taxon>Mammalia</taxon>
        <taxon>Eutheria</taxon>
        <taxon>Laurasiatheria</taxon>
        <taxon>Perissodactyla</taxon>
        <taxon>Equidae</taxon>
        <taxon>Equus</taxon>
    </lineage>
</organism>
<feature type="domain" description="Ras-GEF" evidence="4">
    <location>
        <begin position="81"/>
        <end position="328"/>
    </location>
</feature>
<dbReference type="Proteomes" id="UP000002281">
    <property type="component" value="Unplaced"/>
</dbReference>
<evidence type="ECO:0000256" key="1">
    <source>
        <dbReference type="ARBA" id="ARBA00022658"/>
    </source>
</evidence>
<dbReference type="PANTHER" id="PTHR23113">
    <property type="entry name" value="GUANINE NUCLEOTIDE EXCHANGE FACTOR"/>
    <property type="match status" value="1"/>
</dbReference>
<proteinExistence type="predicted"/>
<dbReference type="InterPro" id="IPR036964">
    <property type="entry name" value="RASGEF_cat_dom_sf"/>
</dbReference>
<feature type="region of interest" description="Disordered" evidence="3">
    <location>
        <begin position="1"/>
        <end position="34"/>
    </location>
</feature>
<keyword evidence="1 2" id="KW-0344">Guanine-nucleotide releasing factor</keyword>
<dbReference type="InterPro" id="IPR008937">
    <property type="entry name" value="Ras-like_GEF"/>
</dbReference>